<dbReference type="RefSeq" id="WP_228600948.1">
    <property type="nucleotide sequence ID" value="NZ_HG992337.1"/>
</dbReference>
<name>A0AAU9HVM4_9XANT</name>
<organism evidence="1 2">
    <name type="scientific">Xanthomonas arboricola</name>
    <dbReference type="NCBI Taxonomy" id="56448"/>
    <lineage>
        <taxon>Bacteria</taxon>
        <taxon>Pseudomonadati</taxon>
        <taxon>Pseudomonadota</taxon>
        <taxon>Gammaproteobacteria</taxon>
        <taxon>Lysobacterales</taxon>
        <taxon>Lysobacteraceae</taxon>
        <taxon>Xanthomonas</taxon>
    </lineage>
</organism>
<dbReference type="EMBL" id="HG992337">
    <property type="protein sequence ID" value="CAE6755284.1"/>
    <property type="molecule type" value="Genomic_DNA"/>
</dbReference>
<protein>
    <submittedName>
        <fullName evidence="1">Uncharacterized protein</fullName>
    </submittedName>
</protein>
<dbReference type="EMBL" id="HG992337">
    <property type="protein sequence ID" value="CAE6755304.1"/>
    <property type="molecule type" value="Genomic_DNA"/>
</dbReference>
<reference evidence="1 2" key="1">
    <citation type="submission" date="2021-02" db="EMBL/GenBank/DDBJ databases">
        <authorList>
            <person name="Pothier F. J."/>
        </authorList>
    </citation>
    <scope>NUCLEOTIDE SEQUENCE [LARGE SCALE GENOMIC DNA]</scope>
    <source>
        <strain evidence="1 2">1314c</strain>
    </source>
</reference>
<proteinExistence type="predicted"/>
<evidence type="ECO:0000313" key="1">
    <source>
        <dbReference type="EMBL" id="CAE6755284.1"/>
    </source>
</evidence>
<evidence type="ECO:0000313" key="2">
    <source>
        <dbReference type="Proteomes" id="UP000835242"/>
    </source>
</evidence>
<gene>
    <name evidence="1" type="ORF">XA1314C_17630</name>
</gene>
<dbReference type="Proteomes" id="UP000835242">
    <property type="component" value="Chromosome"/>
</dbReference>
<sequence>MPGVVGEQRGTGAILPKAILATLAAKQRAGRQAGGIREKARCIRTGGQRRIDPCKQHAGQIRLIGTAEAIRLVAMQGFVGVERTDHPVQTLARSGQAQFLAEGPEPGQHLVLARRAVEDVGRTVVEVQAVDGCPVAQCGDRGQHRLAQPRRGPIQLRRHALVLDILRGAAIAVGTPALRIGTRNRALPAWCQRIDQCCGRPTFGGDGDAAVFPAAGVVGSQIDVQVGAGFP</sequence>
<dbReference type="AlphaFoldDB" id="A0AAU9HVM4"/>
<accession>A0AAU9HVM4</accession>